<sequence length="48" mass="5267">MQKIAALLTNQNYLACVVAALLFIVTADNIHLRDSISYGLQAVFDAKE</sequence>
<dbReference type="Proteomes" id="UP001275057">
    <property type="component" value="Unassembled WGS sequence"/>
</dbReference>
<reference evidence="1 2" key="1">
    <citation type="submission" date="2023-11" db="EMBL/GenBank/DDBJ databases">
        <title>Detection of rare carbapenemases in Enterobacterales - comparison of two colorimetric and two CIM-based carbapenemase assays.</title>
        <authorList>
            <person name="Schaffarczyk L."/>
            <person name="Noster J."/>
            <person name="Stelzer Y."/>
            <person name="Sattler J."/>
            <person name="Gatermann S."/>
            <person name="Hamprecht A."/>
        </authorList>
    </citation>
    <scope>NUCLEOTIDE SEQUENCE [LARGE SCALE GENOMIC DNA]</scope>
    <source>
        <strain evidence="1 2">CIM-Carb-136</strain>
    </source>
</reference>
<comment type="caution">
    <text evidence="1">The sequence shown here is derived from an EMBL/GenBank/DDBJ whole genome shotgun (WGS) entry which is preliminary data.</text>
</comment>
<accession>A0ABD5ICZ0</accession>
<organism evidence="1 2">
    <name type="scientific">Serratia marcescens</name>
    <dbReference type="NCBI Taxonomy" id="615"/>
    <lineage>
        <taxon>Bacteria</taxon>
        <taxon>Pseudomonadati</taxon>
        <taxon>Pseudomonadota</taxon>
        <taxon>Gammaproteobacteria</taxon>
        <taxon>Enterobacterales</taxon>
        <taxon>Yersiniaceae</taxon>
        <taxon>Serratia</taxon>
    </lineage>
</organism>
<evidence type="ECO:0000313" key="1">
    <source>
        <dbReference type="EMBL" id="MDX7081889.1"/>
    </source>
</evidence>
<dbReference type="EMBL" id="JAXABG010000003">
    <property type="protein sequence ID" value="MDX7081889.1"/>
    <property type="molecule type" value="Genomic_DNA"/>
</dbReference>
<protein>
    <submittedName>
        <fullName evidence="1">Uncharacterized protein</fullName>
    </submittedName>
</protein>
<name>A0ABD5ICZ0_SERMA</name>
<gene>
    <name evidence="1" type="ORF">SJ435_05775</name>
</gene>
<dbReference type="AlphaFoldDB" id="A0ABD5ICZ0"/>
<proteinExistence type="predicted"/>
<dbReference type="RefSeq" id="WP_197830745.1">
    <property type="nucleotide sequence ID" value="NZ_JAXABG010000003.1"/>
</dbReference>
<evidence type="ECO:0000313" key="2">
    <source>
        <dbReference type="Proteomes" id="UP001275057"/>
    </source>
</evidence>